<evidence type="ECO:0000256" key="1">
    <source>
        <dbReference type="ARBA" id="ARBA00023002"/>
    </source>
</evidence>
<dbReference type="Proteomes" id="UP000253094">
    <property type="component" value="Unassembled WGS sequence"/>
</dbReference>
<dbReference type="OrthoDB" id="6396144at2"/>
<keyword evidence="1" id="KW-0560">Oxidoreductase</keyword>
<dbReference type="InterPro" id="IPR025337">
    <property type="entry name" value="Questin_oxidase-like"/>
</dbReference>
<dbReference type="GO" id="GO:0016491">
    <property type="term" value="F:oxidoreductase activity"/>
    <property type="evidence" value="ECO:0007669"/>
    <property type="project" value="UniProtKB-KW"/>
</dbReference>
<dbReference type="RefSeq" id="WP_114028254.1">
    <property type="nucleotide sequence ID" value="NZ_QOIL01000004.1"/>
</dbReference>
<protein>
    <submittedName>
        <fullName evidence="2">DUF4243 domain-containing protein</fullName>
    </submittedName>
</protein>
<organism evidence="2 3">
    <name type="scientific">Sphaerisporangium album</name>
    <dbReference type="NCBI Taxonomy" id="509200"/>
    <lineage>
        <taxon>Bacteria</taxon>
        <taxon>Bacillati</taxon>
        <taxon>Actinomycetota</taxon>
        <taxon>Actinomycetes</taxon>
        <taxon>Streptosporangiales</taxon>
        <taxon>Streptosporangiaceae</taxon>
        <taxon>Sphaerisporangium</taxon>
    </lineage>
</organism>
<evidence type="ECO:0000313" key="2">
    <source>
        <dbReference type="EMBL" id="RCG31684.1"/>
    </source>
</evidence>
<reference evidence="2 3" key="1">
    <citation type="submission" date="2018-06" db="EMBL/GenBank/DDBJ databases">
        <title>Sphaerisporangium craniellae sp. nov., isolated from a marine sponge in the South China Sea.</title>
        <authorList>
            <person name="Li L."/>
        </authorList>
    </citation>
    <scope>NUCLEOTIDE SEQUENCE [LARGE SCALE GENOMIC DNA]</scope>
    <source>
        <strain evidence="2 3">CCTCC AA 208026</strain>
    </source>
</reference>
<keyword evidence="3" id="KW-1185">Reference proteome</keyword>
<sequence>MSTLDEAYHRFRHTGPEWGENQLTNHGPMAAEVLVRRGREDEVEGWVDSYIRRLDDLPRPQEAITEANWAEALGDGRRIGDWSVHFEREVRERPWREVLVAWWPRLLPGIAAGTTHGVIRVGHAVRALRDGGDSPPAVAELAHGLAFWAARALAVPGVTELGGGLGEGQTSGAGGRPTGVLPAAVPSGELDPRAALDAVARIPDQNGNVARRLGQLAVMPAWPGSVAALRPPAGPEDVPALLAGLIDAATVHYLRHGHASPVLLVHTATAPNALLHILPELPRELWAPSLAVIWGTSAAIVSAYAPAEGAPRAVLPVAPDVADPVAEVLDRAVAHGDEHYIKFTDTAVDVYARTGDPDALAAALRVGTLIGG</sequence>
<proteinExistence type="predicted"/>
<dbReference type="EMBL" id="QOIL01000004">
    <property type="protein sequence ID" value="RCG31684.1"/>
    <property type="molecule type" value="Genomic_DNA"/>
</dbReference>
<gene>
    <name evidence="2" type="ORF">DQ384_09045</name>
</gene>
<name>A0A367FN59_9ACTN</name>
<evidence type="ECO:0000313" key="3">
    <source>
        <dbReference type="Proteomes" id="UP000253094"/>
    </source>
</evidence>
<dbReference type="AlphaFoldDB" id="A0A367FN59"/>
<comment type="caution">
    <text evidence="2">The sequence shown here is derived from an EMBL/GenBank/DDBJ whole genome shotgun (WGS) entry which is preliminary data.</text>
</comment>
<dbReference type="Pfam" id="PF14027">
    <property type="entry name" value="Questin_oxidase"/>
    <property type="match status" value="1"/>
</dbReference>
<accession>A0A367FN59</accession>